<dbReference type="EMBL" id="AMZH03005857">
    <property type="protein sequence ID" value="RRT65317.1"/>
    <property type="molecule type" value="Genomic_DNA"/>
</dbReference>
<protein>
    <submittedName>
        <fullName evidence="1">Uncharacterized protein</fullName>
    </submittedName>
</protein>
<name>A0A426ZMU5_ENSVE</name>
<evidence type="ECO:0000313" key="1">
    <source>
        <dbReference type="EMBL" id="RRT65317.1"/>
    </source>
</evidence>
<sequence length="131" mass="14632">MVFLDHGGLCDLCKLTVDVLVFGWSKADQQPALKLSSRWDSLGVLKLIVPLYCISLKVDGSDVHHRSLRCLASGRSEDNAVGNSPGVHWELAEDIGSLPRWRNGVHRKKTETHQKIIEGSRNDCRELESLD</sequence>
<organism evidence="1 2">
    <name type="scientific">Ensete ventricosum</name>
    <name type="common">Abyssinian banana</name>
    <name type="synonym">Musa ensete</name>
    <dbReference type="NCBI Taxonomy" id="4639"/>
    <lineage>
        <taxon>Eukaryota</taxon>
        <taxon>Viridiplantae</taxon>
        <taxon>Streptophyta</taxon>
        <taxon>Embryophyta</taxon>
        <taxon>Tracheophyta</taxon>
        <taxon>Spermatophyta</taxon>
        <taxon>Magnoliopsida</taxon>
        <taxon>Liliopsida</taxon>
        <taxon>Zingiberales</taxon>
        <taxon>Musaceae</taxon>
        <taxon>Ensete</taxon>
    </lineage>
</organism>
<reference evidence="1 2" key="1">
    <citation type="journal article" date="2014" name="Agronomy (Basel)">
        <title>A Draft Genome Sequence for Ensete ventricosum, the Drought-Tolerant Tree Against Hunger.</title>
        <authorList>
            <person name="Harrison J."/>
            <person name="Moore K.A."/>
            <person name="Paszkiewicz K."/>
            <person name="Jones T."/>
            <person name="Grant M."/>
            <person name="Ambacheew D."/>
            <person name="Muzemil S."/>
            <person name="Studholme D.J."/>
        </authorList>
    </citation>
    <scope>NUCLEOTIDE SEQUENCE [LARGE SCALE GENOMIC DNA]</scope>
</reference>
<proteinExistence type="predicted"/>
<evidence type="ECO:0000313" key="2">
    <source>
        <dbReference type="Proteomes" id="UP000287651"/>
    </source>
</evidence>
<accession>A0A426ZMU5</accession>
<dbReference type="Proteomes" id="UP000287651">
    <property type="component" value="Unassembled WGS sequence"/>
</dbReference>
<comment type="caution">
    <text evidence="1">The sequence shown here is derived from an EMBL/GenBank/DDBJ whole genome shotgun (WGS) entry which is preliminary data.</text>
</comment>
<gene>
    <name evidence="1" type="ORF">B296_00023178</name>
</gene>
<dbReference type="AlphaFoldDB" id="A0A426ZMU5"/>